<evidence type="ECO:0000256" key="5">
    <source>
        <dbReference type="ARBA" id="ARBA00022692"/>
    </source>
</evidence>
<name>A0A367GNT1_9SPHI</name>
<evidence type="ECO:0000256" key="10">
    <source>
        <dbReference type="ARBA" id="ARBA00023201"/>
    </source>
</evidence>
<dbReference type="GO" id="GO:0005886">
    <property type="term" value="C:plasma membrane"/>
    <property type="evidence" value="ECO:0007669"/>
    <property type="project" value="UniProtKB-SubCell"/>
</dbReference>
<accession>A0A367GNT1</accession>
<feature type="transmembrane region" description="Helical" evidence="12">
    <location>
        <begin position="314"/>
        <end position="336"/>
    </location>
</feature>
<dbReference type="InterPro" id="IPR051163">
    <property type="entry name" value="Sodium:Solute_Symporter_SSF"/>
</dbReference>
<dbReference type="Proteomes" id="UP000253209">
    <property type="component" value="Unassembled WGS sequence"/>
</dbReference>
<dbReference type="EMBL" id="QGDC01000004">
    <property type="protein sequence ID" value="RCH55152.1"/>
    <property type="molecule type" value="Genomic_DNA"/>
</dbReference>
<evidence type="ECO:0000256" key="9">
    <source>
        <dbReference type="ARBA" id="ARBA00023136"/>
    </source>
</evidence>
<keyword evidence="14" id="KW-1185">Reference proteome</keyword>
<dbReference type="RefSeq" id="WP_114004775.1">
    <property type="nucleotide sequence ID" value="NZ_QGDC01000004.1"/>
</dbReference>
<sequence length="494" mass="54763">MSPAVLLTFIIGYFLVLIGISWFTSRKSSDNDTFFVANRNSKWYLVAFGMIGTALSGVTFISVPGKVGSPAGDEFSYFQFVLGNAVGFIIIATVLLPLYYRLKLTSIYSYIEGALGTWSYKTAAGIFLISRTIGSAFRLYLVVIVLQRFIFDSYGVPFAATVLICLVLIWSYTFKGGLKTIIITDSLQTLFLVSSVFLSIYFICDSLDMSIFQAAEAIKDSSYSKIFFFEDFVTSRFHFTKAFLGGLFITVAMTGLDQDLMQKNLSLKNIHEAQKNMLSFTAIFVVINIFFLSVGALLYIYATRNGVTVERTDYLYPTIALNYLGMAPAIVFMLGLTAATFATTDSALTALTTSFCVDFLNFNKRGDVNSKKMVNLRHYVHIAFSGLMFVTIIIFNTINDDAVVSAIFKVASYTYGPLVGLYSFGLFMSNRQVNDKLVPFICLISPAICYFLSSHSADWLGGYVFDNELIIVNGLITFIGLLVTSTPKTKVPVL</sequence>
<feature type="transmembrane region" description="Helical" evidence="12">
    <location>
        <begin position="404"/>
        <end position="425"/>
    </location>
</feature>
<feature type="transmembrane region" description="Helical" evidence="12">
    <location>
        <begin position="6"/>
        <end position="23"/>
    </location>
</feature>
<keyword evidence="4" id="KW-1003">Cell membrane</keyword>
<gene>
    <name evidence="13" type="ORF">DJ568_08145</name>
</gene>
<keyword evidence="3" id="KW-0813">Transport</keyword>
<dbReference type="InterPro" id="IPR001734">
    <property type="entry name" value="Na/solute_symporter"/>
</dbReference>
<keyword evidence="5 12" id="KW-0812">Transmembrane</keyword>
<dbReference type="GO" id="GO:0006814">
    <property type="term" value="P:sodium ion transport"/>
    <property type="evidence" value="ECO:0007669"/>
    <property type="project" value="UniProtKB-KW"/>
</dbReference>
<keyword evidence="7" id="KW-0915">Sodium</keyword>
<keyword evidence="10" id="KW-0739">Sodium transport</keyword>
<dbReference type="InterPro" id="IPR038377">
    <property type="entry name" value="Na/Glc_symporter_sf"/>
</dbReference>
<feature type="transmembrane region" description="Helical" evidence="12">
    <location>
        <begin position="379"/>
        <end position="398"/>
    </location>
</feature>
<feature type="transmembrane region" description="Helical" evidence="12">
    <location>
        <begin position="469"/>
        <end position="486"/>
    </location>
</feature>
<feature type="transmembrane region" description="Helical" evidence="12">
    <location>
        <begin position="156"/>
        <end position="174"/>
    </location>
</feature>
<evidence type="ECO:0000256" key="4">
    <source>
        <dbReference type="ARBA" id="ARBA00022475"/>
    </source>
</evidence>
<evidence type="ECO:0000256" key="11">
    <source>
        <dbReference type="RuleBase" id="RU362091"/>
    </source>
</evidence>
<feature type="transmembrane region" description="Helical" evidence="12">
    <location>
        <begin position="43"/>
        <end position="65"/>
    </location>
</feature>
<dbReference type="InterPro" id="IPR036834">
    <property type="entry name" value="Bcl-2-like_sf"/>
</dbReference>
<dbReference type="OrthoDB" id="891563at2"/>
<evidence type="ECO:0000256" key="12">
    <source>
        <dbReference type="SAM" id="Phobius"/>
    </source>
</evidence>
<feature type="transmembrane region" description="Helical" evidence="12">
    <location>
        <begin position="437"/>
        <end position="457"/>
    </location>
</feature>
<comment type="similarity">
    <text evidence="2 11">Belongs to the sodium:solute symporter (SSF) (TC 2.A.21) family.</text>
</comment>
<evidence type="ECO:0000256" key="6">
    <source>
        <dbReference type="ARBA" id="ARBA00022989"/>
    </source>
</evidence>
<feature type="transmembrane region" description="Helical" evidence="12">
    <location>
        <begin position="277"/>
        <end position="302"/>
    </location>
</feature>
<keyword evidence="6 12" id="KW-1133">Transmembrane helix</keyword>
<dbReference type="PANTHER" id="PTHR42985">
    <property type="entry name" value="SODIUM-COUPLED MONOCARBOXYLATE TRANSPORTER"/>
    <property type="match status" value="1"/>
</dbReference>
<evidence type="ECO:0000313" key="13">
    <source>
        <dbReference type="EMBL" id="RCH55152.1"/>
    </source>
</evidence>
<dbReference type="CDD" id="cd10326">
    <property type="entry name" value="SLC5sbd_NIS-like"/>
    <property type="match status" value="1"/>
</dbReference>
<dbReference type="SUPFAM" id="SSF56854">
    <property type="entry name" value="Bcl-2 inhibitors of programmed cell death"/>
    <property type="match status" value="1"/>
</dbReference>
<dbReference type="Gene3D" id="1.20.1730.10">
    <property type="entry name" value="Sodium/glucose cotransporter"/>
    <property type="match status" value="1"/>
</dbReference>
<evidence type="ECO:0000256" key="3">
    <source>
        <dbReference type="ARBA" id="ARBA00022448"/>
    </source>
</evidence>
<evidence type="ECO:0000256" key="2">
    <source>
        <dbReference type="ARBA" id="ARBA00006434"/>
    </source>
</evidence>
<proteinExistence type="inferred from homology"/>
<evidence type="ECO:0000256" key="7">
    <source>
        <dbReference type="ARBA" id="ARBA00023053"/>
    </source>
</evidence>
<evidence type="ECO:0000313" key="14">
    <source>
        <dbReference type="Proteomes" id="UP000253209"/>
    </source>
</evidence>
<feature type="transmembrane region" description="Helical" evidence="12">
    <location>
        <begin position="237"/>
        <end position="256"/>
    </location>
</feature>
<feature type="transmembrane region" description="Helical" evidence="12">
    <location>
        <begin position="186"/>
        <end position="203"/>
    </location>
</feature>
<organism evidence="13 14">
    <name type="scientific">Mucilaginibacter hurinus</name>
    <dbReference type="NCBI Taxonomy" id="2201324"/>
    <lineage>
        <taxon>Bacteria</taxon>
        <taxon>Pseudomonadati</taxon>
        <taxon>Bacteroidota</taxon>
        <taxon>Sphingobacteriia</taxon>
        <taxon>Sphingobacteriales</taxon>
        <taxon>Sphingobacteriaceae</taxon>
        <taxon>Mucilaginibacter</taxon>
    </lineage>
</organism>
<dbReference type="GO" id="GO:0015293">
    <property type="term" value="F:symporter activity"/>
    <property type="evidence" value="ECO:0007669"/>
    <property type="project" value="TreeGrafter"/>
</dbReference>
<keyword evidence="9 12" id="KW-0472">Membrane</keyword>
<feature type="transmembrane region" description="Helical" evidence="12">
    <location>
        <begin position="77"/>
        <end position="102"/>
    </location>
</feature>
<dbReference type="PROSITE" id="PS50283">
    <property type="entry name" value="NA_SOLUT_SYMP_3"/>
    <property type="match status" value="1"/>
</dbReference>
<comment type="caution">
    <text evidence="13">The sequence shown here is derived from an EMBL/GenBank/DDBJ whole genome shotgun (WGS) entry which is preliminary data.</text>
</comment>
<evidence type="ECO:0000256" key="1">
    <source>
        <dbReference type="ARBA" id="ARBA00004651"/>
    </source>
</evidence>
<evidence type="ECO:0000256" key="8">
    <source>
        <dbReference type="ARBA" id="ARBA00023065"/>
    </source>
</evidence>
<dbReference type="Pfam" id="PF00474">
    <property type="entry name" value="SSF"/>
    <property type="match status" value="1"/>
</dbReference>
<reference evidence="13 14" key="1">
    <citation type="submission" date="2018-05" db="EMBL/GenBank/DDBJ databases">
        <title>Mucilaginibacter hurinus sp. nov., isolated from briquette warehouse soil.</title>
        <authorList>
            <person name="Choi L."/>
        </authorList>
    </citation>
    <scope>NUCLEOTIDE SEQUENCE [LARGE SCALE GENOMIC DNA]</scope>
    <source>
        <strain evidence="13 14">ZR32</strain>
    </source>
</reference>
<dbReference type="AlphaFoldDB" id="A0A367GNT1"/>
<feature type="transmembrane region" description="Helical" evidence="12">
    <location>
        <begin position="123"/>
        <end position="150"/>
    </location>
</feature>
<comment type="subcellular location">
    <subcellularLocation>
        <location evidence="1">Cell membrane</location>
        <topology evidence="1">Multi-pass membrane protein</topology>
    </subcellularLocation>
</comment>
<keyword evidence="8" id="KW-0406">Ion transport</keyword>
<protein>
    <submittedName>
        <fullName evidence="13">Sodium:solute symporter</fullName>
    </submittedName>
</protein>
<dbReference type="PANTHER" id="PTHR42985:SF47">
    <property type="entry name" value="INTEGRAL MEMBRANE TRANSPORT PROTEIN"/>
    <property type="match status" value="1"/>
</dbReference>